<proteinExistence type="predicted"/>
<protein>
    <recommendedName>
        <fullName evidence="4">Rpn family recombination-promoting nuclease/putative transposase</fullName>
    </recommendedName>
</protein>
<feature type="coiled-coil region" evidence="1">
    <location>
        <begin position="191"/>
        <end position="218"/>
    </location>
</feature>
<sequence>MKTPLTLALEETLYAYCREKGEVVVEEVVMPDDLGIVDTLSLRLLPDDSYEWRCFELKVSKGDFRSPAKLSFVGHYNYFVLPEALYLQVAEEIPEHIGVLVYHGYANPEEHSTPGYLVSGKKARYQELQVNEKALLYHLITSQAREVGKAKQTERGLRVFATDQLYKELKRRQPEYDLYGGGVNYYDRFLADTQDQATEALKEELAAYQEAYQDLLLRLEEGE</sequence>
<dbReference type="AlphaFoldDB" id="A0AAW8U042"/>
<gene>
    <name evidence="2" type="ORF">P7H43_11240</name>
</gene>
<evidence type="ECO:0000256" key="1">
    <source>
        <dbReference type="SAM" id="Coils"/>
    </source>
</evidence>
<reference evidence="2" key="1">
    <citation type="submission" date="2023-03" db="EMBL/GenBank/DDBJ databases">
        <authorList>
            <person name="Shen W."/>
            <person name="Cai J."/>
        </authorList>
    </citation>
    <scope>NUCLEOTIDE SEQUENCE</scope>
    <source>
        <strain evidence="2">B226-2</strain>
    </source>
</reference>
<evidence type="ECO:0008006" key="4">
    <source>
        <dbReference type="Google" id="ProtNLM"/>
    </source>
</evidence>
<keyword evidence="1" id="KW-0175">Coiled coil</keyword>
<dbReference type="Proteomes" id="UP001256711">
    <property type="component" value="Unassembled WGS sequence"/>
</dbReference>
<dbReference type="RefSeq" id="WP_270597694.1">
    <property type="nucleotide sequence ID" value="NZ_CAUGVL010000020.1"/>
</dbReference>
<name>A0AAW8U042_9ENTE</name>
<comment type="caution">
    <text evidence="2">The sequence shown here is derived from an EMBL/GenBank/DDBJ whole genome shotgun (WGS) entry which is preliminary data.</text>
</comment>
<dbReference type="EMBL" id="JARQBJ010000005">
    <property type="protein sequence ID" value="MDT2811051.1"/>
    <property type="molecule type" value="Genomic_DNA"/>
</dbReference>
<organism evidence="2 3">
    <name type="scientific">Enterococcus asini</name>
    <dbReference type="NCBI Taxonomy" id="57732"/>
    <lineage>
        <taxon>Bacteria</taxon>
        <taxon>Bacillati</taxon>
        <taxon>Bacillota</taxon>
        <taxon>Bacilli</taxon>
        <taxon>Lactobacillales</taxon>
        <taxon>Enterococcaceae</taxon>
        <taxon>Enterococcus</taxon>
    </lineage>
</organism>
<evidence type="ECO:0000313" key="2">
    <source>
        <dbReference type="EMBL" id="MDT2811051.1"/>
    </source>
</evidence>
<evidence type="ECO:0000313" key="3">
    <source>
        <dbReference type="Proteomes" id="UP001256711"/>
    </source>
</evidence>
<accession>A0AAW8U042</accession>